<feature type="compositionally biased region" description="Acidic residues" evidence="1">
    <location>
        <begin position="54"/>
        <end position="65"/>
    </location>
</feature>
<name>A0A1Z4UZG3_9CYAN</name>
<evidence type="ECO:0000313" key="2">
    <source>
        <dbReference type="EMBL" id="BAZ84636.1"/>
    </source>
</evidence>
<accession>A0A1Z4UZG3</accession>
<sequence length="65" mass="7489">MSYENIRSDLLVELSTEEQQLLSGGQRPGRQRPIICTRYRPYKRRSKKSSGTDIDIDVDIDDSDS</sequence>
<keyword evidence="3" id="KW-1185">Reference proteome</keyword>
<gene>
    <name evidence="2" type="ORF">NIES806_08270</name>
</gene>
<dbReference type="KEGG" id="dcm:NIES806_08270"/>
<feature type="region of interest" description="Disordered" evidence="1">
    <location>
        <begin position="21"/>
        <end position="65"/>
    </location>
</feature>
<evidence type="ECO:0000256" key="1">
    <source>
        <dbReference type="SAM" id="MobiDB-lite"/>
    </source>
</evidence>
<dbReference type="EMBL" id="AP018316">
    <property type="protein sequence ID" value="BAZ84636.1"/>
    <property type="molecule type" value="Genomic_DNA"/>
</dbReference>
<proteinExistence type="predicted"/>
<dbReference type="Proteomes" id="UP000218702">
    <property type="component" value="Chromosome"/>
</dbReference>
<evidence type="ECO:0000313" key="3">
    <source>
        <dbReference type="Proteomes" id="UP000218702"/>
    </source>
</evidence>
<organism evidence="2 3">
    <name type="scientific">Dolichospermum compactum NIES-806</name>
    <dbReference type="NCBI Taxonomy" id="1973481"/>
    <lineage>
        <taxon>Bacteria</taxon>
        <taxon>Bacillati</taxon>
        <taxon>Cyanobacteriota</taxon>
        <taxon>Cyanophyceae</taxon>
        <taxon>Nostocales</taxon>
        <taxon>Aphanizomenonaceae</taxon>
        <taxon>Dolichospermum</taxon>
        <taxon>Dolichospermum compactum</taxon>
    </lineage>
</organism>
<reference evidence="2 3" key="1">
    <citation type="submission" date="2017-06" db="EMBL/GenBank/DDBJ databases">
        <title>Genome sequencing of cyanobaciteial culture collection at National Institute for Environmental Studies (NIES).</title>
        <authorList>
            <person name="Hirose Y."/>
            <person name="Shimura Y."/>
            <person name="Fujisawa T."/>
            <person name="Nakamura Y."/>
            <person name="Kawachi M."/>
        </authorList>
    </citation>
    <scope>NUCLEOTIDE SEQUENCE [LARGE SCALE GENOMIC DNA]</scope>
    <source>
        <strain evidence="2 3">NIES-806</strain>
    </source>
</reference>
<protein>
    <submittedName>
        <fullName evidence="2">Uncharacterized protein</fullName>
    </submittedName>
</protein>
<dbReference type="AlphaFoldDB" id="A0A1Z4UZG3"/>